<dbReference type="PROSITE" id="PS50109">
    <property type="entry name" value="HIS_KIN"/>
    <property type="match status" value="1"/>
</dbReference>
<dbReference type="SMART" id="SM00388">
    <property type="entry name" value="HisKA"/>
    <property type="match status" value="1"/>
</dbReference>
<dbReference type="InterPro" id="IPR011123">
    <property type="entry name" value="Y_Y_Y"/>
</dbReference>
<dbReference type="InterPro" id="IPR001789">
    <property type="entry name" value="Sig_transdc_resp-reg_receiver"/>
</dbReference>
<evidence type="ECO:0000313" key="12">
    <source>
        <dbReference type="EMBL" id="SFK50633.1"/>
    </source>
</evidence>
<organism evidence="12 13">
    <name type="scientific">Rhodanobacter glycinis</name>
    <dbReference type="NCBI Taxonomy" id="582702"/>
    <lineage>
        <taxon>Bacteria</taxon>
        <taxon>Pseudomonadati</taxon>
        <taxon>Pseudomonadota</taxon>
        <taxon>Gammaproteobacteria</taxon>
        <taxon>Lysobacterales</taxon>
        <taxon>Rhodanobacteraceae</taxon>
        <taxon>Rhodanobacter</taxon>
    </lineage>
</organism>
<evidence type="ECO:0000256" key="6">
    <source>
        <dbReference type="ARBA" id="ARBA00023012"/>
    </source>
</evidence>
<keyword evidence="3 7" id="KW-0597">Phosphoprotein</keyword>
<dbReference type="Gene3D" id="2.60.40.10">
    <property type="entry name" value="Immunoglobulins"/>
    <property type="match status" value="1"/>
</dbReference>
<dbReference type="InterPro" id="IPR036890">
    <property type="entry name" value="HATPase_C_sf"/>
</dbReference>
<dbReference type="GO" id="GO:0005886">
    <property type="term" value="C:plasma membrane"/>
    <property type="evidence" value="ECO:0007669"/>
    <property type="project" value="TreeGrafter"/>
</dbReference>
<keyword evidence="8" id="KW-0472">Membrane</keyword>
<dbReference type="InterPro" id="IPR036097">
    <property type="entry name" value="HisK_dim/P_sf"/>
</dbReference>
<evidence type="ECO:0000256" key="8">
    <source>
        <dbReference type="SAM" id="Phobius"/>
    </source>
</evidence>
<dbReference type="SMART" id="SM00387">
    <property type="entry name" value="HATPase_c"/>
    <property type="match status" value="1"/>
</dbReference>
<dbReference type="SMART" id="SM00448">
    <property type="entry name" value="REC"/>
    <property type="match status" value="1"/>
</dbReference>
<comment type="catalytic activity">
    <reaction evidence="1">
        <text>ATP + protein L-histidine = ADP + protein N-phospho-L-histidine.</text>
        <dbReference type="EC" id="2.7.13.3"/>
    </reaction>
</comment>
<evidence type="ECO:0000259" key="10">
    <source>
        <dbReference type="PROSITE" id="PS50109"/>
    </source>
</evidence>
<keyword evidence="8" id="KW-1133">Transmembrane helix</keyword>
<dbReference type="Proteomes" id="UP000198725">
    <property type="component" value="Unassembled WGS sequence"/>
</dbReference>
<dbReference type="Gene3D" id="1.10.287.130">
    <property type="match status" value="1"/>
</dbReference>
<dbReference type="InterPro" id="IPR003594">
    <property type="entry name" value="HATPase_dom"/>
</dbReference>
<keyword evidence="13" id="KW-1185">Reference proteome</keyword>
<evidence type="ECO:0000256" key="7">
    <source>
        <dbReference type="PROSITE-ProRule" id="PRU00169"/>
    </source>
</evidence>
<dbReference type="InterPro" id="IPR003661">
    <property type="entry name" value="HisK_dim/P_dom"/>
</dbReference>
<dbReference type="PANTHER" id="PTHR43047">
    <property type="entry name" value="TWO-COMPONENT HISTIDINE PROTEIN KINASE"/>
    <property type="match status" value="1"/>
</dbReference>
<feature type="transmembrane region" description="Helical" evidence="8">
    <location>
        <begin position="787"/>
        <end position="808"/>
    </location>
</feature>
<accession>A0A1I4A2T1</accession>
<dbReference type="Gene3D" id="3.30.565.10">
    <property type="entry name" value="Histidine kinase-like ATPase, C-terminal domain"/>
    <property type="match status" value="1"/>
</dbReference>
<dbReference type="SUPFAM" id="SSF55874">
    <property type="entry name" value="ATPase domain of HSP90 chaperone/DNA topoisomerase II/histidine kinase"/>
    <property type="match status" value="1"/>
</dbReference>
<dbReference type="PRINTS" id="PR00344">
    <property type="entry name" value="BCTRLSENSOR"/>
</dbReference>
<evidence type="ECO:0000259" key="11">
    <source>
        <dbReference type="PROSITE" id="PS50110"/>
    </source>
</evidence>
<keyword evidence="9" id="KW-0732">Signal</keyword>
<dbReference type="CDD" id="cd16922">
    <property type="entry name" value="HATPase_EvgS-ArcB-TorS-like"/>
    <property type="match status" value="1"/>
</dbReference>
<evidence type="ECO:0000256" key="4">
    <source>
        <dbReference type="ARBA" id="ARBA00022679"/>
    </source>
</evidence>
<dbReference type="RefSeq" id="WP_245734911.1">
    <property type="nucleotide sequence ID" value="NZ_FOSR01000003.1"/>
</dbReference>
<dbReference type="SUPFAM" id="SSF47384">
    <property type="entry name" value="Homodimeric domain of signal transducing histidine kinase"/>
    <property type="match status" value="1"/>
</dbReference>
<dbReference type="Pfam" id="PF07494">
    <property type="entry name" value="Reg_prop"/>
    <property type="match status" value="2"/>
</dbReference>
<keyword evidence="4" id="KW-0808">Transferase</keyword>
<dbReference type="EMBL" id="FOSR01000003">
    <property type="protein sequence ID" value="SFK50633.1"/>
    <property type="molecule type" value="Genomic_DNA"/>
</dbReference>
<dbReference type="InterPro" id="IPR015943">
    <property type="entry name" value="WD40/YVTN_repeat-like_dom_sf"/>
</dbReference>
<evidence type="ECO:0000256" key="9">
    <source>
        <dbReference type="SAM" id="SignalP"/>
    </source>
</evidence>
<dbReference type="GO" id="GO:0000155">
    <property type="term" value="F:phosphorelay sensor kinase activity"/>
    <property type="evidence" value="ECO:0007669"/>
    <property type="project" value="InterPro"/>
</dbReference>
<protein>
    <recommendedName>
        <fullName evidence="2">histidine kinase</fullName>
        <ecNumber evidence="2">2.7.13.3</ecNumber>
    </recommendedName>
</protein>
<evidence type="ECO:0000313" key="13">
    <source>
        <dbReference type="Proteomes" id="UP000198725"/>
    </source>
</evidence>
<keyword evidence="5 12" id="KW-0418">Kinase</keyword>
<dbReference type="Pfam" id="PF02518">
    <property type="entry name" value="HATPase_c"/>
    <property type="match status" value="1"/>
</dbReference>
<name>A0A1I4A2T1_9GAMM</name>
<keyword evidence="6" id="KW-0902">Two-component regulatory system</keyword>
<dbReference type="EC" id="2.7.13.3" evidence="2"/>
<dbReference type="CDD" id="cd00082">
    <property type="entry name" value="HisKA"/>
    <property type="match status" value="1"/>
</dbReference>
<evidence type="ECO:0000256" key="3">
    <source>
        <dbReference type="ARBA" id="ARBA00022553"/>
    </source>
</evidence>
<dbReference type="PROSITE" id="PS50110">
    <property type="entry name" value="RESPONSE_REGULATORY"/>
    <property type="match status" value="1"/>
</dbReference>
<evidence type="ECO:0000256" key="1">
    <source>
        <dbReference type="ARBA" id="ARBA00000085"/>
    </source>
</evidence>
<dbReference type="Pfam" id="PF07495">
    <property type="entry name" value="Y_Y_Y"/>
    <property type="match status" value="1"/>
</dbReference>
<feature type="domain" description="Histidine kinase" evidence="10">
    <location>
        <begin position="841"/>
        <end position="1055"/>
    </location>
</feature>
<reference evidence="13" key="1">
    <citation type="submission" date="2016-10" db="EMBL/GenBank/DDBJ databases">
        <authorList>
            <person name="Varghese N."/>
            <person name="Submissions S."/>
        </authorList>
    </citation>
    <scope>NUCLEOTIDE SEQUENCE [LARGE SCALE GENOMIC DNA]</scope>
    <source>
        <strain evidence="13">MO64</strain>
    </source>
</reference>
<dbReference type="CDD" id="cd17546">
    <property type="entry name" value="REC_hyHK_CKI1_RcsC-like"/>
    <property type="match status" value="1"/>
</dbReference>
<dbReference type="Pfam" id="PF00512">
    <property type="entry name" value="HisKA"/>
    <property type="match status" value="1"/>
</dbReference>
<dbReference type="PANTHER" id="PTHR43047:SF72">
    <property type="entry name" value="OSMOSENSING HISTIDINE PROTEIN KINASE SLN1"/>
    <property type="match status" value="1"/>
</dbReference>
<gene>
    <name evidence="12" type="ORF">SAMN05192579_103239</name>
</gene>
<sequence length="1201" mass="130295">MAGTLLLGMAMLLGTTMPGASVRAPTPHAPMVGTAPVASVSATNTPLPTPQFRRYGTSDGLPSTHVYAVAQSPDGAIWFGTKGGIARFDGVQFQVFRHAKNDPGSLFDNGIDALLVDHQGRLWAGGLNAGLNRYVAATGTFLHWGHDPADPHSLVSDRVWSIAQTADGSLWVGTSAGLDRMSPDGKDFEHIVNPLLGDKPGDFGPVGALYVDAKGRLWIGSDHGTFVREADGSMHEVLEAGSKRRVVPWRIEGTGDEVRIAAVDGLMIVGKDGYAHPFGAPTIPATNVMSSVRDAAGRLWVGTQKGLFVQTTAGGPVTPVSNHPVLYGNLPGTWVWQIMTDREGGVWMALFDGGVAYLAPGWNSFSRFTHVPDDPSSLRDAMATTMARGRDGRHVWVGERRGRVDRLDPATGHVEQVISGLVGDVVGMTQDNRHRLWVAVQGGLYVCAISSWRCTKVDIGSAGAKRPLEVEPGPDGQMYARTFGHGVFRIDPDSLKVTRMPMDQPSDKVLWGSQMTEHGGVFWYASDGGMMRLNATNSRFEMVPGGPVGQSVDAFSFDAHGLWMANDNGLTHYHYQGDGIALDRTVDSAQGWPPISVVDLRVDAHGRVWIFGHDGLWCFDPASGKFRALGLQDGLTNGEFTRGYALMPSGYIYAPTLGGVVAFDPDRVQDHPGKPHLAITQVSINAGKNWTAVPVRNGVLHMGWGEHRLMVQTRAFSYLDPPSTLYCFKLVGFDNGWVDTGNRGERTFIGLSAGDYTLEVHAFVNGHWTSLAAPLRIHVQSPPWLRWWAWLVYAVLIVLLAWAILLAWRRRMASRQQIMLAEQRRSLAEQASAAKSQFLATLSHEIRTPMTGVMGMAELLLATPLNAVQHSYAETMQRSGELLLKLLNDALDLARIESGRLQLEPAPFDPCALVQEIGRLQTGHARAKGLEFDVEIETDLPPRAMGDVFRIRQILLNLANNALKFTEHGRVVLGVGCYGEELVFSVCDTGPGIPEDVQAHLFEPFEQGESPQRRVGTGLGLSICRELALLLDGRIGLESRMGEGSIFRLHLPLHEVSTPAPRTLPMPRRGDGTTHRILLVEDDAIVAAVVRGLLERLGHGVRHAVNGLEAMAELAQEPCDLVLMDLDLPGLDGFQVARLIRQNEAPGEHVPIIAVTARTGGDDEARSRAAGMDDFLRKPLTGAQLAEVLAEWASPSTASTN</sequence>
<evidence type="ECO:0000256" key="5">
    <source>
        <dbReference type="ARBA" id="ARBA00022777"/>
    </source>
</evidence>
<dbReference type="SUPFAM" id="SSF63829">
    <property type="entry name" value="Calcium-dependent phosphotriesterase"/>
    <property type="match status" value="2"/>
</dbReference>
<dbReference type="InterPro" id="IPR013783">
    <property type="entry name" value="Ig-like_fold"/>
</dbReference>
<dbReference type="InterPro" id="IPR011110">
    <property type="entry name" value="Reg_prop"/>
</dbReference>
<dbReference type="SUPFAM" id="SSF52172">
    <property type="entry name" value="CheY-like"/>
    <property type="match status" value="1"/>
</dbReference>
<keyword evidence="8" id="KW-0812">Transmembrane</keyword>
<feature type="signal peptide" evidence="9">
    <location>
        <begin position="1"/>
        <end position="20"/>
    </location>
</feature>
<proteinExistence type="predicted"/>
<feature type="chain" id="PRO_5011693405" description="histidine kinase" evidence="9">
    <location>
        <begin position="21"/>
        <end position="1201"/>
    </location>
</feature>
<evidence type="ECO:0000256" key="2">
    <source>
        <dbReference type="ARBA" id="ARBA00012438"/>
    </source>
</evidence>
<dbReference type="Gene3D" id="3.40.50.2300">
    <property type="match status" value="1"/>
</dbReference>
<dbReference type="InterPro" id="IPR005467">
    <property type="entry name" value="His_kinase_dom"/>
</dbReference>
<feature type="domain" description="Response regulatory" evidence="11">
    <location>
        <begin position="1076"/>
        <end position="1193"/>
    </location>
</feature>
<dbReference type="Pfam" id="PF00072">
    <property type="entry name" value="Response_reg"/>
    <property type="match status" value="1"/>
</dbReference>
<dbReference type="Gene3D" id="2.130.10.10">
    <property type="entry name" value="YVTN repeat-like/Quinoprotein amine dehydrogenase"/>
    <property type="match status" value="3"/>
</dbReference>
<feature type="modified residue" description="4-aspartylphosphate" evidence="7">
    <location>
        <position position="1125"/>
    </location>
</feature>
<dbReference type="FunFam" id="3.30.565.10:FF:000010">
    <property type="entry name" value="Sensor histidine kinase RcsC"/>
    <property type="match status" value="1"/>
</dbReference>
<dbReference type="GO" id="GO:0009927">
    <property type="term" value="F:histidine phosphotransfer kinase activity"/>
    <property type="evidence" value="ECO:0007669"/>
    <property type="project" value="TreeGrafter"/>
</dbReference>
<dbReference type="InterPro" id="IPR011006">
    <property type="entry name" value="CheY-like_superfamily"/>
</dbReference>
<dbReference type="AlphaFoldDB" id="A0A1I4A2T1"/>
<dbReference type="InterPro" id="IPR004358">
    <property type="entry name" value="Sig_transdc_His_kin-like_C"/>
</dbReference>